<protein>
    <recommendedName>
        <fullName evidence="2">SRA1/Sec31 domain-containing protein</fullName>
    </recommendedName>
</protein>
<gene>
    <name evidence="3" type="ORF">LARSCL_LOCUS6577</name>
</gene>
<dbReference type="Gene3D" id="1.20.940.10">
    <property type="entry name" value="Functional domain of the splicing factor Prp18"/>
    <property type="match status" value="1"/>
</dbReference>
<dbReference type="GO" id="GO:0006357">
    <property type="term" value="P:regulation of transcription by RNA polymerase II"/>
    <property type="evidence" value="ECO:0007669"/>
    <property type="project" value="InterPro"/>
</dbReference>
<dbReference type="GO" id="GO:0005634">
    <property type="term" value="C:nucleus"/>
    <property type="evidence" value="ECO:0007669"/>
    <property type="project" value="TreeGrafter"/>
</dbReference>
<dbReference type="Pfam" id="PF07304">
    <property type="entry name" value="SRA1"/>
    <property type="match status" value="1"/>
</dbReference>
<proteinExistence type="predicted"/>
<feature type="region of interest" description="Disordered" evidence="1">
    <location>
        <begin position="36"/>
        <end position="56"/>
    </location>
</feature>
<dbReference type="InterPro" id="IPR009917">
    <property type="entry name" value="SRA1/Sec31"/>
</dbReference>
<name>A0AAV1ZQZ7_9ARAC</name>
<dbReference type="PANTHER" id="PTHR18834:SF2">
    <property type="entry name" value="STEROID RECEPTOR RNA ACTIVATOR 1"/>
    <property type="match status" value="1"/>
</dbReference>
<keyword evidence="4" id="KW-1185">Reference proteome</keyword>
<dbReference type="AlphaFoldDB" id="A0AAV1ZQZ7"/>
<reference evidence="3 4" key="1">
    <citation type="submission" date="2024-04" db="EMBL/GenBank/DDBJ databases">
        <authorList>
            <person name="Rising A."/>
            <person name="Reimegard J."/>
            <person name="Sonavane S."/>
            <person name="Akerstrom W."/>
            <person name="Nylinder S."/>
            <person name="Hedman E."/>
            <person name="Kallberg Y."/>
        </authorList>
    </citation>
    <scope>NUCLEOTIDE SEQUENCE [LARGE SCALE GENOMIC DNA]</scope>
</reference>
<evidence type="ECO:0000256" key="1">
    <source>
        <dbReference type="SAM" id="MobiDB-lite"/>
    </source>
</evidence>
<evidence type="ECO:0000313" key="4">
    <source>
        <dbReference type="Proteomes" id="UP001497382"/>
    </source>
</evidence>
<sequence length="192" mass="22007">MANNTLTNAWNDPPILKFDPTSAACKHHLNKRVFSPLSKQESEASSKDSIPDSKEDEKLVKEISSCLNVEENLKEGSRESCDIPECDVEILKFVKSTFQNVLEDYPRKSERPLKEIDRRISLMEKAWYSNLSTEVKQDMYKMAQALSNGNIDSAEKIHCSLMVHYVREVKNWMVGVKHIIEMKKESGDLQSL</sequence>
<accession>A0AAV1ZQZ7</accession>
<dbReference type="InterPro" id="IPR040243">
    <property type="entry name" value="Steroid_recept_RNA_1"/>
</dbReference>
<comment type="caution">
    <text evidence="3">The sequence shown here is derived from an EMBL/GenBank/DDBJ whole genome shotgun (WGS) entry which is preliminary data.</text>
</comment>
<feature type="compositionally biased region" description="Basic and acidic residues" evidence="1">
    <location>
        <begin position="40"/>
        <end position="56"/>
    </location>
</feature>
<dbReference type="Proteomes" id="UP001497382">
    <property type="component" value="Unassembled WGS sequence"/>
</dbReference>
<feature type="domain" description="SRA1/Sec31" evidence="2">
    <location>
        <begin position="91"/>
        <end position="184"/>
    </location>
</feature>
<evidence type="ECO:0000313" key="3">
    <source>
        <dbReference type="EMBL" id="CAL1272777.1"/>
    </source>
</evidence>
<evidence type="ECO:0000259" key="2">
    <source>
        <dbReference type="Pfam" id="PF07304"/>
    </source>
</evidence>
<dbReference type="EMBL" id="CAXIEN010000063">
    <property type="protein sequence ID" value="CAL1272777.1"/>
    <property type="molecule type" value="Genomic_DNA"/>
</dbReference>
<dbReference type="GO" id="GO:0003713">
    <property type="term" value="F:transcription coactivator activity"/>
    <property type="evidence" value="ECO:0007669"/>
    <property type="project" value="InterPro"/>
</dbReference>
<organism evidence="3 4">
    <name type="scientific">Larinioides sclopetarius</name>
    <dbReference type="NCBI Taxonomy" id="280406"/>
    <lineage>
        <taxon>Eukaryota</taxon>
        <taxon>Metazoa</taxon>
        <taxon>Ecdysozoa</taxon>
        <taxon>Arthropoda</taxon>
        <taxon>Chelicerata</taxon>
        <taxon>Arachnida</taxon>
        <taxon>Araneae</taxon>
        <taxon>Araneomorphae</taxon>
        <taxon>Entelegynae</taxon>
        <taxon>Araneoidea</taxon>
        <taxon>Araneidae</taxon>
        <taxon>Larinioides</taxon>
    </lineage>
</organism>
<dbReference type="PANTHER" id="PTHR18834">
    <property type="entry name" value="STEROID RECEPTOR RNA ACTIVATOR 1"/>
    <property type="match status" value="1"/>
</dbReference>